<feature type="domain" description="TadE-like" evidence="3">
    <location>
        <begin position="38"/>
        <end position="80"/>
    </location>
</feature>
<evidence type="ECO:0000256" key="1">
    <source>
        <dbReference type="SAM" id="MobiDB-lite"/>
    </source>
</evidence>
<comment type="caution">
    <text evidence="4">The sequence shown here is derived from an EMBL/GenBank/DDBJ whole genome shotgun (WGS) entry which is preliminary data.</text>
</comment>
<sequence length="199" mass="22009">MMKAAVRDEPRGNSDLPESRRPAGKGSLPARFCKHNRGSVAIEFAMIALPFFLLIFAVVEVTLSFTAEQVMSNAVDDISRQLRTGQLKTTDVSDATKLKARICPQLFMAATPCPDLEVDLQTYATFKTVPTTIPLKSDNDVDVSALKVNPGGAGTINQLRIFYRWPILTDLMKTRIASIQSQGKTLLFSTVTWQNEPYL</sequence>
<dbReference type="InterPro" id="IPR012495">
    <property type="entry name" value="TadE-like_dom"/>
</dbReference>
<dbReference type="Pfam" id="PF07811">
    <property type="entry name" value="TadE"/>
    <property type="match status" value="1"/>
</dbReference>
<feature type="region of interest" description="Disordered" evidence="1">
    <location>
        <begin position="1"/>
        <end position="28"/>
    </location>
</feature>
<feature type="compositionally biased region" description="Basic and acidic residues" evidence="1">
    <location>
        <begin position="1"/>
        <end position="21"/>
    </location>
</feature>
<keyword evidence="2" id="KW-1133">Transmembrane helix</keyword>
<dbReference type="OrthoDB" id="7990385at2"/>
<evidence type="ECO:0000313" key="4">
    <source>
        <dbReference type="EMBL" id="PRD50579.1"/>
    </source>
</evidence>
<dbReference type="Proteomes" id="UP000238563">
    <property type="component" value="Unassembled WGS sequence"/>
</dbReference>
<feature type="transmembrane region" description="Helical" evidence="2">
    <location>
        <begin position="40"/>
        <end position="59"/>
    </location>
</feature>
<dbReference type="RefSeq" id="WP_105736667.1">
    <property type="nucleotide sequence ID" value="NZ_PVBT01000007.1"/>
</dbReference>
<keyword evidence="2" id="KW-0472">Membrane</keyword>
<evidence type="ECO:0000259" key="3">
    <source>
        <dbReference type="Pfam" id="PF07811"/>
    </source>
</evidence>
<dbReference type="EMBL" id="PVBT01000007">
    <property type="protein sequence ID" value="PRD50579.1"/>
    <property type="molecule type" value="Genomic_DNA"/>
</dbReference>
<proteinExistence type="predicted"/>
<protein>
    <submittedName>
        <fullName evidence="4">Pilus assembly protein</fullName>
    </submittedName>
</protein>
<keyword evidence="5" id="KW-1185">Reference proteome</keyword>
<evidence type="ECO:0000256" key="2">
    <source>
        <dbReference type="SAM" id="Phobius"/>
    </source>
</evidence>
<name>A0A2S9JCN5_9HYPH</name>
<gene>
    <name evidence="4" type="ORF">C5750_21810</name>
</gene>
<evidence type="ECO:0000313" key="5">
    <source>
        <dbReference type="Proteomes" id="UP000238563"/>
    </source>
</evidence>
<reference evidence="4 5" key="1">
    <citation type="submission" date="2018-02" db="EMBL/GenBank/DDBJ databases">
        <title>The draft genome of Phyllobacterium myrsinacearum DSM5892.</title>
        <authorList>
            <person name="Li L."/>
            <person name="Liu L."/>
            <person name="Zhang X."/>
            <person name="Wang T."/>
        </authorList>
    </citation>
    <scope>NUCLEOTIDE SEQUENCE [LARGE SCALE GENOMIC DNA]</scope>
    <source>
        <strain evidence="4 5">DSM 5892</strain>
    </source>
</reference>
<accession>A0A2S9JCN5</accession>
<organism evidence="4 5">
    <name type="scientific">Phyllobacterium myrsinacearum</name>
    <dbReference type="NCBI Taxonomy" id="28101"/>
    <lineage>
        <taxon>Bacteria</taxon>
        <taxon>Pseudomonadati</taxon>
        <taxon>Pseudomonadota</taxon>
        <taxon>Alphaproteobacteria</taxon>
        <taxon>Hyphomicrobiales</taxon>
        <taxon>Phyllobacteriaceae</taxon>
        <taxon>Phyllobacterium</taxon>
    </lineage>
</organism>
<dbReference type="AlphaFoldDB" id="A0A2S9JCN5"/>
<keyword evidence="2" id="KW-0812">Transmembrane</keyword>